<proteinExistence type="predicted"/>
<dbReference type="Pfam" id="PF13349">
    <property type="entry name" value="DUF4097"/>
    <property type="match status" value="1"/>
</dbReference>
<dbReference type="AlphaFoldDB" id="A0A7Y9LSL9"/>
<sequence length="269" mass="28373">MTEEQAPSYWTIDSPQIIDIDDVRALRVSIVGGRLDVITHEEPTTRIEVADITGTPLNVSFHGGTLTVEHHDQNPMSWLKRIGSFGHQHIVLSIAVPAGTPVRASTVSGEGLISGTSGNSELKTVSGSVMADGTSGLLTTDTVSGEIIVRDHRGPFVAKSVGGEITASGELLNVRAKTISGDLSFDFQGSPNDLAMSSVSGDVTVRLPAEVGVALNVKSVSGRIIVDDQKYSGTNQRVETITGAEDRQLRLNGNSVSGNISIIHQVPAR</sequence>
<evidence type="ECO:0000313" key="2">
    <source>
        <dbReference type="EMBL" id="NYE94846.1"/>
    </source>
</evidence>
<protein>
    <recommendedName>
        <fullName evidence="1">DUF4097 domain-containing protein</fullName>
    </recommendedName>
</protein>
<organism evidence="2 3">
    <name type="scientific">Psychromicrobium silvestre</name>
    <dbReference type="NCBI Taxonomy" id="1645614"/>
    <lineage>
        <taxon>Bacteria</taxon>
        <taxon>Bacillati</taxon>
        <taxon>Actinomycetota</taxon>
        <taxon>Actinomycetes</taxon>
        <taxon>Micrococcales</taxon>
        <taxon>Micrococcaceae</taxon>
        <taxon>Psychromicrobium</taxon>
    </lineage>
</organism>
<keyword evidence="3" id="KW-1185">Reference proteome</keyword>
<dbReference type="RefSeq" id="WP_179388561.1">
    <property type="nucleotide sequence ID" value="NZ_JACBYQ010000001.1"/>
</dbReference>
<evidence type="ECO:0000313" key="3">
    <source>
        <dbReference type="Proteomes" id="UP000521748"/>
    </source>
</evidence>
<dbReference type="Proteomes" id="UP000521748">
    <property type="component" value="Unassembled WGS sequence"/>
</dbReference>
<dbReference type="InterPro" id="IPR025164">
    <property type="entry name" value="Toastrack_DUF4097"/>
</dbReference>
<comment type="caution">
    <text evidence="2">The sequence shown here is derived from an EMBL/GenBank/DDBJ whole genome shotgun (WGS) entry which is preliminary data.</text>
</comment>
<reference evidence="2 3" key="1">
    <citation type="submission" date="2020-07" db="EMBL/GenBank/DDBJ databases">
        <title>Sequencing the genomes of 1000 actinobacteria strains.</title>
        <authorList>
            <person name="Klenk H.-P."/>
        </authorList>
    </citation>
    <scope>NUCLEOTIDE SEQUENCE [LARGE SCALE GENOMIC DNA]</scope>
    <source>
        <strain evidence="2 3">DSM 102047</strain>
    </source>
</reference>
<evidence type="ECO:0000259" key="1">
    <source>
        <dbReference type="Pfam" id="PF13349"/>
    </source>
</evidence>
<dbReference type="EMBL" id="JACBYQ010000001">
    <property type="protein sequence ID" value="NYE94846.1"/>
    <property type="molecule type" value="Genomic_DNA"/>
</dbReference>
<gene>
    <name evidence="2" type="ORF">FHU41_001067</name>
</gene>
<feature type="domain" description="DUF4097" evidence="1">
    <location>
        <begin position="62"/>
        <end position="262"/>
    </location>
</feature>
<accession>A0A7Y9LSL9</accession>
<name>A0A7Y9LSL9_9MICC</name>